<accession>A0A0G0QRL5</accession>
<dbReference type="GO" id="GO:0008237">
    <property type="term" value="F:metallopeptidase activity"/>
    <property type="evidence" value="ECO:0007669"/>
    <property type="project" value="UniProtKB-KW"/>
</dbReference>
<evidence type="ECO:0000256" key="8">
    <source>
        <dbReference type="ARBA" id="ARBA00022833"/>
    </source>
</evidence>
<dbReference type="EMBL" id="LBYC01000008">
    <property type="protein sequence ID" value="KKR43079.1"/>
    <property type="molecule type" value="Genomic_DNA"/>
</dbReference>
<dbReference type="InterPro" id="IPR012327">
    <property type="entry name" value="MeTrfase_D12"/>
</dbReference>
<reference evidence="13 14" key="1">
    <citation type="journal article" date="2015" name="Nature">
        <title>rRNA introns, odd ribosomes, and small enigmatic genomes across a large radiation of phyla.</title>
        <authorList>
            <person name="Brown C.T."/>
            <person name="Hug L.A."/>
            <person name="Thomas B.C."/>
            <person name="Sharon I."/>
            <person name="Castelle C.J."/>
            <person name="Singh A."/>
            <person name="Wilkins M.J."/>
            <person name="Williams K.H."/>
            <person name="Banfield J.F."/>
        </authorList>
    </citation>
    <scope>NUCLEOTIDE SEQUENCE [LARGE SCALE GENOMIC DNA]</scope>
</reference>
<sequence>MFFSLRNFINAVELDIVKIKDIPKIDRPRERFLKKGSRALSKSDLLAILLGSGIKGKNVKKLSQQIIQKYDRDFLNLTVDDLKKVSGIGEVKALQIVSAISLVKRYYEDEKSSETVIKNSQDVLSLTYDLRDKKKENLVCLYLNARNSLLKKEVISIGLLDKTLLHPREIFYPAVELNAASVILVHNHPTGDPSPSEKDIQVVEKIAQAGEIMGIAVIDFIIISENGHYSFYDKLKKQNKEFNYVAEGTQGTLFELLEVEKPVYGINISKIDKHYFQPIKSTKGYFQLQNRRYLGNKYKLLGFIEDIISEKCGKINSFCDIFAGTGVVGERFNNPETKIISNDFLSANYVCLRAFLETNQDIKEKISEKIDYLNKLIPEENYFSKNFGGTYFSRENAKKIGTIRQEIEKISENDTEKNILLCSLLYAMDKVANTVGHYDAFRKDLDTLQPTKLLIPEIDYLNNKNNEIYKEDANILIRKISCDVLYIDPPYNSRQYSDAYHLMENLTEWKKPEVVGVAKKMDRSHIKSSYCLKNATQAFEDLIENAKCKHILLSYNNTGDSGDGRSNARIKDSDIIRILKNKGELEIFEKDYKAFTTGKSNNDNNIERIFYCKVTK</sequence>
<dbReference type="InterPro" id="IPR046778">
    <property type="entry name" value="UPF0758_N"/>
</dbReference>
<dbReference type="GO" id="GO:0006508">
    <property type="term" value="P:proteolysis"/>
    <property type="evidence" value="ECO:0007669"/>
    <property type="project" value="UniProtKB-KW"/>
</dbReference>
<dbReference type="PANTHER" id="PTHR30471:SF3">
    <property type="entry name" value="UPF0758 PROTEIN YEES-RELATED"/>
    <property type="match status" value="1"/>
</dbReference>
<dbReference type="GO" id="GO:0009307">
    <property type="term" value="P:DNA restriction-modification system"/>
    <property type="evidence" value="ECO:0007669"/>
    <property type="project" value="InterPro"/>
</dbReference>
<evidence type="ECO:0000313" key="14">
    <source>
        <dbReference type="Proteomes" id="UP000034301"/>
    </source>
</evidence>
<evidence type="ECO:0000256" key="11">
    <source>
        <dbReference type="RuleBase" id="RU003797"/>
    </source>
</evidence>
<dbReference type="GO" id="GO:0046872">
    <property type="term" value="F:metal ion binding"/>
    <property type="evidence" value="ECO:0007669"/>
    <property type="project" value="UniProtKB-KW"/>
</dbReference>
<dbReference type="PATRIC" id="fig|1618776.3.peg.437"/>
<dbReference type="CDD" id="cd08071">
    <property type="entry name" value="MPN_DUF2466"/>
    <property type="match status" value="1"/>
</dbReference>
<dbReference type="GO" id="GO:0009007">
    <property type="term" value="F:site-specific DNA-methyltransferase (adenine-specific) activity"/>
    <property type="evidence" value="ECO:0007669"/>
    <property type="project" value="UniProtKB-EC"/>
</dbReference>
<dbReference type="EC" id="2.1.1.72" evidence="1"/>
<keyword evidence="7" id="KW-0378">Hydrolase</keyword>
<evidence type="ECO:0000256" key="10">
    <source>
        <dbReference type="ARBA" id="ARBA00047942"/>
    </source>
</evidence>
<dbReference type="Gene3D" id="3.40.140.10">
    <property type="entry name" value="Cytidine Deaminase, domain 2"/>
    <property type="match status" value="1"/>
</dbReference>
<dbReference type="Pfam" id="PF02086">
    <property type="entry name" value="MethyltransfD12"/>
    <property type="match status" value="1"/>
</dbReference>
<evidence type="ECO:0000256" key="3">
    <source>
        <dbReference type="ARBA" id="ARBA00022670"/>
    </source>
</evidence>
<evidence type="ECO:0000256" key="2">
    <source>
        <dbReference type="ARBA" id="ARBA00022603"/>
    </source>
</evidence>
<evidence type="ECO:0000256" key="9">
    <source>
        <dbReference type="ARBA" id="ARBA00023049"/>
    </source>
</evidence>
<proteinExistence type="inferred from homology"/>
<dbReference type="NCBIfam" id="TIGR00608">
    <property type="entry name" value="radc"/>
    <property type="match status" value="1"/>
</dbReference>
<gene>
    <name evidence="13" type="ORF">UT78_C0008G0011</name>
</gene>
<dbReference type="PANTHER" id="PTHR30471">
    <property type="entry name" value="DNA REPAIR PROTEIN RADC"/>
    <property type="match status" value="1"/>
</dbReference>
<comment type="catalytic activity">
    <reaction evidence="10">
        <text>a 2'-deoxyadenosine in DNA + S-adenosyl-L-methionine = an N(6)-methyl-2'-deoxyadenosine in DNA + S-adenosyl-L-homocysteine + H(+)</text>
        <dbReference type="Rhea" id="RHEA:15197"/>
        <dbReference type="Rhea" id="RHEA-COMP:12418"/>
        <dbReference type="Rhea" id="RHEA-COMP:12419"/>
        <dbReference type="ChEBI" id="CHEBI:15378"/>
        <dbReference type="ChEBI" id="CHEBI:57856"/>
        <dbReference type="ChEBI" id="CHEBI:59789"/>
        <dbReference type="ChEBI" id="CHEBI:90615"/>
        <dbReference type="ChEBI" id="CHEBI:90616"/>
        <dbReference type="EC" id="2.1.1.72"/>
    </reaction>
</comment>
<evidence type="ECO:0000256" key="7">
    <source>
        <dbReference type="ARBA" id="ARBA00022801"/>
    </source>
</evidence>
<dbReference type="SUPFAM" id="SSF53335">
    <property type="entry name" value="S-adenosyl-L-methionine-dependent methyltransferases"/>
    <property type="match status" value="1"/>
</dbReference>
<dbReference type="PRINTS" id="PR00505">
    <property type="entry name" value="D12N6MTFRASE"/>
</dbReference>
<dbReference type="PROSITE" id="PS50249">
    <property type="entry name" value="MPN"/>
    <property type="match status" value="1"/>
</dbReference>
<comment type="similarity">
    <text evidence="11">Belongs to the UPF0758 family.</text>
</comment>
<keyword evidence="5" id="KW-0949">S-adenosyl-L-methionine</keyword>
<keyword evidence="6" id="KW-0479">Metal-binding</keyword>
<dbReference type="Pfam" id="PF04002">
    <property type="entry name" value="RadC"/>
    <property type="match status" value="1"/>
</dbReference>
<dbReference type="InterPro" id="IPR001405">
    <property type="entry name" value="UPF0758"/>
</dbReference>
<evidence type="ECO:0000313" key="13">
    <source>
        <dbReference type="EMBL" id="KKR43079.1"/>
    </source>
</evidence>
<evidence type="ECO:0000256" key="4">
    <source>
        <dbReference type="ARBA" id="ARBA00022679"/>
    </source>
</evidence>
<keyword evidence="3" id="KW-0645">Protease</keyword>
<dbReference type="PROSITE" id="PS00092">
    <property type="entry name" value="N6_MTASE"/>
    <property type="match status" value="1"/>
</dbReference>
<evidence type="ECO:0000259" key="12">
    <source>
        <dbReference type="PROSITE" id="PS50249"/>
    </source>
</evidence>
<dbReference type="Gene3D" id="3.40.50.150">
    <property type="entry name" value="Vaccinia Virus protein VP39"/>
    <property type="match status" value="1"/>
</dbReference>
<keyword evidence="4" id="KW-0808">Transferase</keyword>
<dbReference type="AlphaFoldDB" id="A0A0G0QRL5"/>
<dbReference type="GO" id="GO:0032259">
    <property type="term" value="P:methylation"/>
    <property type="evidence" value="ECO:0007669"/>
    <property type="project" value="UniProtKB-KW"/>
</dbReference>
<dbReference type="InterPro" id="IPR002052">
    <property type="entry name" value="DNA_methylase_N6_adenine_CS"/>
</dbReference>
<keyword evidence="8" id="KW-0862">Zinc</keyword>
<dbReference type="Pfam" id="PF20582">
    <property type="entry name" value="UPF0758_N"/>
    <property type="match status" value="1"/>
</dbReference>
<evidence type="ECO:0000256" key="6">
    <source>
        <dbReference type="ARBA" id="ARBA00022723"/>
    </source>
</evidence>
<dbReference type="InterPro" id="IPR025657">
    <property type="entry name" value="RadC_JAB"/>
</dbReference>
<keyword evidence="9" id="KW-0482">Metalloprotease</keyword>
<name>A0A0G0QRL5_9BACT</name>
<evidence type="ECO:0000256" key="1">
    <source>
        <dbReference type="ARBA" id="ARBA00011900"/>
    </source>
</evidence>
<dbReference type="Proteomes" id="UP000034301">
    <property type="component" value="Unassembled WGS sequence"/>
</dbReference>
<keyword evidence="2 13" id="KW-0489">Methyltransferase</keyword>
<protein>
    <recommendedName>
        <fullName evidence="1">site-specific DNA-methyltransferase (adenine-specific)</fullName>
        <ecNumber evidence="1">2.1.1.72</ecNumber>
    </recommendedName>
</protein>
<dbReference type="NCBIfam" id="NF000642">
    <property type="entry name" value="PRK00024.1"/>
    <property type="match status" value="1"/>
</dbReference>
<comment type="caution">
    <text evidence="13">The sequence shown here is derived from an EMBL/GenBank/DDBJ whole genome shotgun (WGS) entry which is preliminary data.</text>
</comment>
<feature type="domain" description="MPN" evidence="12">
    <location>
        <begin position="116"/>
        <end position="237"/>
    </location>
</feature>
<dbReference type="InterPro" id="IPR037518">
    <property type="entry name" value="MPN"/>
</dbReference>
<dbReference type="GO" id="GO:0003676">
    <property type="term" value="F:nucleic acid binding"/>
    <property type="evidence" value="ECO:0007669"/>
    <property type="project" value="InterPro"/>
</dbReference>
<organism evidence="13 14">
    <name type="scientific">Candidatus Nomurabacteria bacterium GW2011_GWF2_40_12</name>
    <dbReference type="NCBI Taxonomy" id="1618776"/>
    <lineage>
        <taxon>Bacteria</taxon>
        <taxon>Candidatus Nomuraibacteriota</taxon>
    </lineage>
</organism>
<evidence type="ECO:0000256" key="5">
    <source>
        <dbReference type="ARBA" id="ARBA00022691"/>
    </source>
</evidence>
<dbReference type="InterPro" id="IPR029063">
    <property type="entry name" value="SAM-dependent_MTases_sf"/>
</dbReference>